<feature type="compositionally biased region" description="Polar residues" evidence="1">
    <location>
        <begin position="43"/>
        <end position="54"/>
    </location>
</feature>
<protein>
    <submittedName>
        <fullName evidence="2">Uncharacterized protein</fullName>
    </submittedName>
</protein>
<evidence type="ECO:0000313" key="3">
    <source>
        <dbReference type="Proteomes" id="UP000322234"/>
    </source>
</evidence>
<dbReference type="AlphaFoldDB" id="A0A6B0RM18"/>
<evidence type="ECO:0000256" key="1">
    <source>
        <dbReference type="SAM" id="MobiDB-lite"/>
    </source>
</evidence>
<name>A0A6B0RM18_9CETA</name>
<reference evidence="2" key="1">
    <citation type="submission" date="2019-10" db="EMBL/GenBank/DDBJ databases">
        <title>The sequence and de novo assembly of the wild yak genome.</title>
        <authorList>
            <person name="Liu Y."/>
        </authorList>
    </citation>
    <scope>NUCLEOTIDE SEQUENCE [LARGE SCALE GENOMIC DNA]</scope>
    <source>
        <strain evidence="2">WY2019</strain>
    </source>
</reference>
<organism evidence="2 3">
    <name type="scientific">Bos mutus</name>
    <name type="common">wild yak</name>
    <dbReference type="NCBI Taxonomy" id="72004"/>
    <lineage>
        <taxon>Eukaryota</taxon>
        <taxon>Metazoa</taxon>
        <taxon>Chordata</taxon>
        <taxon>Craniata</taxon>
        <taxon>Vertebrata</taxon>
        <taxon>Euteleostomi</taxon>
        <taxon>Mammalia</taxon>
        <taxon>Eutheria</taxon>
        <taxon>Laurasiatheria</taxon>
        <taxon>Artiodactyla</taxon>
        <taxon>Ruminantia</taxon>
        <taxon>Pecora</taxon>
        <taxon>Bovidae</taxon>
        <taxon>Bovinae</taxon>
        <taxon>Bos</taxon>
    </lineage>
</organism>
<dbReference type="EMBL" id="VBQZ03000058">
    <property type="protein sequence ID" value="MXQ89727.1"/>
    <property type="molecule type" value="Genomic_DNA"/>
</dbReference>
<feature type="compositionally biased region" description="Basic and acidic residues" evidence="1">
    <location>
        <begin position="105"/>
        <end position="117"/>
    </location>
</feature>
<proteinExistence type="predicted"/>
<sequence length="164" mass="18648">MPFRPHSCSYRPGRKQDPGTFYAKNFRLDGTVDRLPPLKPKARTTSPGYDSSLQFPEESNVKTGFEDNFSDLKMDIPGGCINKTDSRFHPESCKLEQPGFAGTENGEKQEHRKGTEERTEEDEEQTEDDKAVTPATKWRRTVAHAWKMLTRTEPELGLEFDPGP</sequence>
<dbReference type="Proteomes" id="UP000322234">
    <property type="component" value="Unassembled WGS sequence"/>
</dbReference>
<comment type="caution">
    <text evidence="2">The sequence shown here is derived from an EMBL/GenBank/DDBJ whole genome shotgun (WGS) entry which is preliminary data.</text>
</comment>
<feature type="region of interest" description="Disordered" evidence="1">
    <location>
        <begin position="1"/>
        <end position="61"/>
    </location>
</feature>
<keyword evidence="3" id="KW-1185">Reference proteome</keyword>
<feature type="compositionally biased region" description="Acidic residues" evidence="1">
    <location>
        <begin position="118"/>
        <end position="127"/>
    </location>
</feature>
<gene>
    <name evidence="2" type="ORF">E5288_WYG011493</name>
</gene>
<accession>A0A6B0RM18</accession>
<evidence type="ECO:0000313" key="2">
    <source>
        <dbReference type="EMBL" id="MXQ89727.1"/>
    </source>
</evidence>
<feature type="region of interest" description="Disordered" evidence="1">
    <location>
        <begin position="87"/>
        <end position="138"/>
    </location>
</feature>